<protein>
    <submittedName>
        <fullName evidence="1">Uncharacterized protein</fullName>
    </submittedName>
</protein>
<evidence type="ECO:0000313" key="2">
    <source>
        <dbReference type="Proteomes" id="UP000319627"/>
    </source>
</evidence>
<evidence type="ECO:0000313" key="1">
    <source>
        <dbReference type="EMBL" id="TWH71500.1"/>
    </source>
</evidence>
<dbReference type="AlphaFoldDB" id="A0A562IKM8"/>
<reference evidence="1 2" key="1">
    <citation type="submission" date="2019-07" db="EMBL/GenBank/DDBJ databases">
        <title>Genomic Encyclopedia of Type Strains, Phase I: the one thousand microbial genomes (KMG-I) project.</title>
        <authorList>
            <person name="Kyrpides N."/>
        </authorList>
    </citation>
    <scope>NUCLEOTIDE SEQUENCE [LARGE SCALE GENOMIC DNA]</scope>
    <source>
        <strain evidence="1 2">DSM 375</strain>
    </source>
</reference>
<dbReference type="EMBL" id="VLKG01000005">
    <property type="protein sequence ID" value="TWH71500.1"/>
    <property type="molecule type" value="Genomic_DNA"/>
</dbReference>
<proteinExistence type="predicted"/>
<comment type="caution">
    <text evidence="1">The sequence shown here is derived from an EMBL/GenBank/DDBJ whole genome shotgun (WGS) entry which is preliminary data.</text>
</comment>
<keyword evidence="2" id="KW-1185">Reference proteome</keyword>
<accession>A0A562IKM8</accession>
<gene>
    <name evidence="1" type="ORF">LX59_01788</name>
</gene>
<organism evidence="1 2">
    <name type="scientific">Azomonas agilis</name>
    <dbReference type="NCBI Taxonomy" id="116849"/>
    <lineage>
        <taxon>Bacteria</taxon>
        <taxon>Pseudomonadati</taxon>
        <taxon>Pseudomonadota</taxon>
        <taxon>Gammaproteobacteria</taxon>
        <taxon>Pseudomonadales</taxon>
        <taxon>Pseudomonadaceae</taxon>
        <taxon>Azomonas</taxon>
    </lineage>
</organism>
<dbReference type="Proteomes" id="UP000319627">
    <property type="component" value="Unassembled WGS sequence"/>
</dbReference>
<sequence>MAHSELDHLAFRFFKLFAQYESTLKEREHFQPGKNGTINVDWDRFANEVVGPNFIVNLGDNSSAAEYILESPPMKQSIGDDGRIVWKEVPNTERSAQILFAHICRMRNNLFHGAKFNGTWFDPDRSTALLECGLMILEHYGKWLQH</sequence>
<name>A0A562IKM8_9GAMM</name>